<reference evidence="1 2" key="1">
    <citation type="submission" date="2015-09" db="EMBL/GenBank/DDBJ databases">
        <title>Draft genome sequence of Kouleothrix aurantiaca JCM 19913.</title>
        <authorList>
            <person name="Hemp J."/>
        </authorList>
    </citation>
    <scope>NUCLEOTIDE SEQUENCE [LARGE SCALE GENOMIC DNA]</scope>
    <source>
        <strain evidence="1 2">COM-B</strain>
    </source>
</reference>
<evidence type="ECO:0000313" key="1">
    <source>
        <dbReference type="EMBL" id="KPV54412.1"/>
    </source>
</evidence>
<accession>A0A0P9HHW5</accession>
<name>A0A0P9HHW5_9CHLR</name>
<dbReference type="Proteomes" id="UP000050509">
    <property type="component" value="Unassembled WGS sequence"/>
</dbReference>
<sequence length="129" mass="13661">MSCASAPTSRTCATIARCKGRTRVAYRLLDGRLYAVCRGCGGGDATADSPVTEYPDGAGACYLCDGEGIVPPGEGSLISGRRWSERDGGVIVARGYVCEQHQAGFESCAFAYTRTGPAADRSRRRKQQS</sequence>
<proteinExistence type="predicted"/>
<organism evidence="1 2">
    <name type="scientific">Kouleothrix aurantiaca</name>
    <dbReference type="NCBI Taxonomy" id="186479"/>
    <lineage>
        <taxon>Bacteria</taxon>
        <taxon>Bacillati</taxon>
        <taxon>Chloroflexota</taxon>
        <taxon>Chloroflexia</taxon>
        <taxon>Chloroflexales</taxon>
        <taxon>Roseiflexineae</taxon>
        <taxon>Roseiflexaceae</taxon>
        <taxon>Kouleothrix</taxon>
    </lineage>
</organism>
<protein>
    <submittedName>
        <fullName evidence="1">Uncharacterized protein</fullName>
    </submittedName>
</protein>
<dbReference type="EMBL" id="LJCR01000061">
    <property type="protein sequence ID" value="KPV54412.1"/>
    <property type="molecule type" value="Genomic_DNA"/>
</dbReference>
<evidence type="ECO:0000313" key="2">
    <source>
        <dbReference type="Proteomes" id="UP000050509"/>
    </source>
</evidence>
<comment type="caution">
    <text evidence="1">The sequence shown here is derived from an EMBL/GenBank/DDBJ whole genome shotgun (WGS) entry which is preliminary data.</text>
</comment>
<gene>
    <name evidence="1" type="ORF">SE17_03940</name>
</gene>
<dbReference type="AlphaFoldDB" id="A0A0P9HHW5"/>
<keyword evidence="2" id="KW-1185">Reference proteome</keyword>